<dbReference type="Proteomes" id="UP000241514">
    <property type="component" value="Unassembled WGS sequence"/>
</dbReference>
<protein>
    <recommendedName>
        <fullName evidence="2">tRNA threonylcarbamoyladenosine biosynthesis protein TsaB</fullName>
    </recommendedName>
    <alternativeName>
        <fullName evidence="3">t(6)A37 threonylcarbamoyladenosine biosynthesis protein TsaB</fullName>
    </alternativeName>
</protein>
<comment type="similarity">
    <text evidence="1">Belongs to the KAE1 / TsaD family. TsaB subfamily.</text>
</comment>
<accession>A0A2T4D787</accession>
<dbReference type="Pfam" id="PF00814">
    <property type="entry name" value="TsaD"/>
    <property type="match status" value="1"/>
</dbReference>
<dbReference type="GO" id="GO:0002949">
    <property type="term" value="P:tRNA threonylcarbamoyladenosine modification"/>
    <property type="evidence" value="ECO:0007669"/>
    <property type="project" value="InterPro"/>
</dbReference>
<dbReference type="GO" id="GO:0016740">
    <property type="term" value="F:transferase activity"/>
    <property type="evidence" value="ECO:0007669"/>
    <property type="project" value="UniProtKB-KW"/>
</dbReference>
<sequence>MSNVVLALDTCTELCSVALQAGNRLVTRETLAPREHSQKVLGFIDEVLAEMDIAFDAIERLVVGHGPGSFTGVRIGVSIGQGLAFSHTLPVTPICTLEALAEQAWRRYQATDVIAAIDARMNEVYIARYQRRDDTWIEIQAPQMAALEQLNEERWLADGQPVGVGTGWQAYGPQLDAEQRVSILPDVWLPEARDMLSLALHPQAKSIQAAELEPLYVRNEVTWKKLPGR</sequence>
<comment type="caution">
    <text evidence="4">The sequence shown here is derived from an EMBL/GenBank/DDBJ whole genome shotgun (WGS) entry which is preliminary data.</text>
</comment>
<dbReference type="GO" id="GO:0005829">
    <property type="term" value="C:cytosol"/>
    <property type="evidence" value="ECO:0007669"/>
    <property type="project" value="TreeGrafter"/>
</dbReference>
<dbReference type="AlphaFoldDB" id="A0A2T4D787"/>
<gene>
    <name evidence="4" type="primary">tsaB</name>
    <name evidence="4" type="ORF">C9928_02820</name>
</gene>
<dbReference type="CDD" id="cd24032">
    <property type="entry name" value="ASKHA_NBD_TsaB"/>
    <property type="match status" value="1"/>
</dbReference>
<evidence type="ECO:0000256" key="2">
    <source>
        <dbReference type="ARBA" id="ARBA00019012"/>
    </source>
</evidence>
<dbReference type="PANTHER" id="PTHR11735:SF11">
    <property type="entry name" value="TRNA THREONYLCARBAMOYLADENOSINE BIOSYNTHESIS PROTEIN TSAB"/>
    <property type="match status" value="1"/>
</dbReference>
<dbReference type="InterPro" id="IPR043129">
    <property type="entry name" value="ATPase_NBD"/>
</dbReference>
<dbReference type="NCBIfam" id="TIGR03725">
    <property type="entry name" value="T6A_YeaZ"/>
    <property type="match status" value="1"/>
</dbReference>
<proteinExistence type="inferred from homology"/>
<dbReference type="InterPro" id="IPR022496">
    <property type="entry name" value="T6A_TsaB"/>
</dbReference>
<organism evidence="4 5">
    <name type="scientific">Pseudidiomarina aestuarii</name>
    <dbReference type="NCBI Taxonomy" id="624146"/>
    <lineage>
        <taxon>Bacteria</taxon>
        <taxon>Pseudomonadati</taxon>
        <taxon>Pseudomonadota</taxon>
        <taxon>Gammaproteobacteria</taxon>
        <taxon>Alteromonadales</taxon>
        <taxon>Idiomarinaceae</taxon>
        <taxon>Pseudidiomarina</taxon>
    </lineage>
</organism>
<dbReference type="InterPro" id="IPR000905">
    <property type="entry name" value="Gcp-like_dom"/>
</dbReference>
<dbReference type="Gene3D" id="3.30.420.40">
    <property type="match status" value="2"/>
</dbReference>
<reference evidence="4 5" key="1">
    <citation type="submission" date="2018-03" db="EMBL/GenBank/DDBJ databases">
        <title>Cross-interface Injection: A General Nanoliter Liquid Handling Method Applied to Single Cells Genome Amplification Automated Nanoliter Liquid Handling Applied to Single Cell Multiple Displacement Amplification.</title>
        <authorList>
            <person name="Yun J."/>
            <person name="Xu P."/>
            <person name="Xu J."/>
            <person name="Dai X."/>
            <person name="Wang Y."/>
            <person name="Zheng X."/>
            <person name="Cao C."/>
            <person name="Yi Q."/>
            <person name="Zhu Y."/>
            <person name="Wang L."/>
            <person name="Dong Z."/>
            <person name="Huang Y."/>
            <person name="Huang L."/>
            <person name="Du W."/>
        </authorList>
    </citation>
    <scope>NUCLEOTIDE SEQUENCE [LARGE SCALE GENOMIC DNA]</scope>
    <source>
        <strain evidence="4 5">A9-4</strain>
    </source>
</reference>
<keyword evidence="4" id="KW-0808">Transferase</keyword>
<evidence type="ECO:0000313" key="4">
    <source>
        <dbReference type="EMBL" id="PTB89686.1"/>
    </source>
</evidence>
<evidence type="ECO:0000313" key="5">
    <source>
        <dbReference type="Proteomes" id="UP000241514"/>
    </source>
</evidence>
<evidence type="ECO:0000256" key="3">
    <source>
        <dbReference type="ARBA" id="ARBA00032446"/>
    </source>
</evidence>
<evidence type="ECO:0000256" key="1">
    <source>
        <dbReference type="ARBA" id="ARBA00010493"/>
    </source>
</evidence>
<dbReference type="PANTHER" id="PTHR11735">
    <property type="entry name" value="TRNA N6-ADENOSINE THREONYLCARBAMOYLTRANSFERASE"/>
    <property type="match status" value="1"/>
</dbReference>
<name>A0A2T4D787_9GAMM</name>
<dbReference type="EMBL" id="PYVG01000009">
    <property type="protein sequence ID" value="PTB89686.1"/>
    <property type="molecule type" value="Genomic_DNA"/>
</dbReference>
<dbReference type="SUPFAM" id="SSF53067">
    <property type="entry name" value="Actin-like ATPase domain"/>
    <property type="match status" value="2"/>
</dbReference>